<reference evidence="2 3" key="1">
    <citation type="submission" date="2021-03" db="EMBL/GenBank/DDBJ databases">
        <title>Genomic Encyclopedia of Type Strains, Phase IV (KMG-IV): sequencing the most valuable type-strain genomes for metagenomic binning, comparative biology and taxonomic classification.</title>
        <authorList>
            <person name="Goeker M."/>
        </authorList>
    </citation>
    <scope>NUCLEOTIDE SEQUENCE [LARGE SCALE GENOMIC DNA]</scope>
    <source>
        <strain evidence="2 3">DSM 14349</strain>
    </source>
</reference>
<evidence type="ECO:0000313" key="3">
    <source>
        <dbReference type="Proteomes" id="UP001519272"/>
    </source>
</evidence>
<evidence type="ECO:0000313" key="2">
    <source>
        <dbReference type="EMBL" id="MBP1905148.1"/>
    </source>
</evidence>
<dbReference type="InterPro" id="IPR005149">
    <property type="entry name" value="Tscrpt_reg_PadR_N"/>
</dbReference>
<dbReference type="Proteomes" id="UP001519272">
    <property type="component" value="Unassembled WGS sequence"/>
</dbReference>
<organism evidence="2 3">
    <name type="scientific">Paenibacillus turicensis</name>
    <dbReference type="NCBI Taxonomy" id="160487"/>
    <lineage>
        <taxon>Bacteria</taxon>
        <taxon>Bacillati</taxon>
        <taxon>Bacillota</taxon>
        <taxon>Bacilli</taxon>
        <taxon>Bacillales</taxon>
        <taxon>Paenibacillaceae</taxon>
        <taxon>Paenibacillus</taxon>
    </lineage>
</organism>
<dbReference type="Pfam" id="PF03551">
    <property type="entry name" value="PadR"/>
    <property type="match status" value="1"/>
</dbReference>
<dbReference type="PANTHER" id="PTHR33169">
    <property type="entry name" value="PADR-FAMILY TRANSCRIPTIONAL REGULATOR"/>
    <property type="match status" value="1"/>
</dbReference>
<protein>
    <submittedName>
        <fullName evidence="2">DNA-binding PadR family transcriptional regulator</fullName>
    </submittedName>
</protein>
<feature type="domain" description="Transcription regulator PadR N-terminal" evidence="1">
    <location>
        <begin position="24"/>
        <end position="90"/>
    </location>
</feature>
<comment type="caution">
    <text evidence="2">The sequence shown here is derived from an EMBL/GenBank/DDBJ whole genome shotgun (WGS) entry which is preliminary data.</text>
</comment>
<gene>
    <name evidence="2" type="ORF">J2Z32_001776</name>
</gene>
<accession>A0ABS4FRD9</accession>
<dbReference type="GO" id="GO:0003677">
    <property type="term" value="F:DNA binding"/>
    <property type="evidence" value="ECO:0007669"/>
    <property type="project" value="UniProtKB-KW"/>
</dbReference>
<evidence type="ECO:0000259" key="1">
    <source>
        <dbReference type="Pfam" id="PF03551"/>
    </source>
</evidence>
<keyword evidence="3" id="KW-1185">Reference proteome</keyword>
<sequence length="114" mass="13476">MSQAEELIKTFTVELKRGSLVLLVLSQLREQEYGYSLIQKLEDKGAPIEAGTLYPLLRRLEKQQLLISEWDTTESRPRKFYVLSELGKEVYIELKREWNLLSSQLERMLQEENE</sequence>
<name>A0ABS4FRD9_9BACL</name>
<keyword evidence="2" id="KW-0238">DNA-binding</keyword>
<dbReference type="SUPFAM" id="SSF46785">
    <property type="entry name" value="Winged helix' DNA-binding domain"/>
    <property type="match status" value="1"/>
</dbReference>
<dbReference type="PANTHER" id="PTHR33169:SF14">
    <property type="entry name" value="TRANSCRIPTIONAL REGULATOR RV3488"/>
    <property type="match status" value="1"/>
</dbReference>
<dbReference type="RefSeq" id="WP_210088790.1">
    <property type="nucleotide sequence ID" value="NZ_JAGGKG010000007.1"/>
</dbReference>
<proteinExistence type="predicted"/>
<dbReference type="Gene3D" id="1.10.10.10">
    <property type="entry name" value="Winged helix-like DNA-binding domain superfamily/Winged helix DNA-binding domain"/>
    <property type="match status" value="1"/>
</dbReference>
<dbReference type="EMBL" id="JAGGKG010000007">
    <property type="protein sequence ID" value="MBP1905148.1"/>
    <property type="molecule type" value="Genomic_DNA"/>
</dbReference>
<dbReference type="InterPro" id="IPR052509">
    <property type="entry name" value="Metal_resp_DNA-bind_regulator"/>
</dbReference>
<dbReference type="InterPro" id="IPR036388">
    <property type="entry name" value="WH-like_DNA-bd_sf"/>
</dbReference>
<dbReference type="InterPro" id="IPR036390">
    <property type="entry name" value="WH_DNA-bd_sf"/>
</dbReference>